<name>A0A9P5P0B2_GYMJU</name>
<feature type="region of interest" description="Disordered" evidence="1">
    <location>
        <begin position="149"/>
        <end position="191"/>
    </location>
</feature>
<dbReference type="EMBL" id="JADNYJ010000004">
    <property type="protein sequence ID" value="KAF8911448.1"/>
    <property type="molecule type" value="Genomic_DNA"/>
</dbReference>
<sequence length="364" mass="38921">MPATQSYGDDGPFPLPGDSADSSLLTANALHYASLAPHVIPPTHLPVISSQSWSSLCVNASTSISQNLACNEFLNSFINDNLFGTEDHNPSGFPNNALHLQSFNSLLPNASIPDQTVQVAPPLDINSLYPPSTAPSSFTNPFHLDSPSMPWQPVTSAGPWSTHSPMEAISSAHPAEASGSPSQEQGHHSSSEELMNWMNDYTLQAIMEVVMAAVGVVVMEEVVMEEVELEEEVGVGEVWVVVAEEVAEEEEVVVEEVVVAVVAAVLGYPPEIVVVYLMEVKPCRIDWGQDHAPNDAAIDQLLNPVEQPGPLVRSQDEEAEENASGNPSDAPPGNSHPRQCRSPPTYSAASSILQAEEPPPSMPL</sequence>
<reference evidence="2" key="1">
    <citation type="submission" date="2020-11" db="EMBL/GenBank/DDBJ databases">
        <authorList>
            <consortium name="DOE Joint Genome Institute"/>
            <person name="Ahrendt S."/>
            <person name="Riley R."/>
            <person name="Andreopoulos W."/>
            <person name="LaButti K."/>
            <person name="Pangilinan J."/>
            <person name="Ruiz-duenas F.J."/>
            <person name="Barrasa J.M."/>
            <person name="Sanchez-Garcia M."/>
            <person name="Camarero S."/>
            <person name="Miyauchi S."/>
            <person name="Serrano A."/>
            <person name="Linde D."/>
            <person name="Babiker R."/>
            <person name="Drula E."/>
            <person name="Ayuso-Fernandez I."/>
            <person name="Pacheco R."/>
            <person name="Padilla G."/>
            <person name="Ferreira P."/>
            <person name="Barriuso J."/>
            <person name="Kellner H."/>
            <person name="Castanera R."/>
            <person name="Alfaro M."/>
            <person name="Ramirez L."/>
            <person name="Pisabarro A.G."/>
            <person name="Kuo A."/>
            <person name="Tritt A."/>
            <person name="Lipzen A."/>
            <person name="He G."/>
            <person name="Yan M."/>
            <person name="Ng V."/>
            <person name="Cullen D."/>
            <person name="Martin F."/>
            <person name="Rosso M.-N."/>
            <person name="Henrissat B."/>
            <person name="Hibbett D."/>
            <person name="Martinez A.T."/>
            <person name="Grigoriev I.V."/>
        </authorList>
    </citation>
    <scope>NUCLEOTIDE SEQUENCE</scope>
    <source>
        <strain evidence="2">AH 44721</strain>
    </source>
</reference>
<evidence type="ECO:0000313" key="3">
    <source>
        <dbReference type="Proteomes" id="UP000724874"/>
    </source>
</evidence>
<evidence type="ECO:0000256" key="1">
    <source>
        <dbReference type="SAM" id="MobiDB-lite"/>
    </source>
</evidence>
<dbReference type="AlphaFoldDB" id="A0A9P5P0B2"/>
<comment type="caution">
    <text evidence="2">The sequence shown here is derived from an EMBL/GenBank/DDBJ whole genome shotgun (WGS) entry which is preliminary data.</text>
</comment>
<proteinExistence type="predicted"/>
<feature type="region of interest" description="Disordered" evidence="1">
    <location>
        <begin position="306"/>
        <end position="364"/>
    </location>
</feature>
<keyword evidence="3" id="KW-1185">Reference proteome</keyword>
<feature type="compositionally biased region" description="Polar residues" evidence="1">
    <location>
        <begin position="342"/>
        <end position="353"/>
    </location>
</feature>
<evidence type="ECO:0000313" key="2">
    <source>
        <dbReference type="EMBL" id="KAF8911448.1"/>
    </source>
</evidence>
<accession>A0A9P5P0B2</accession>
<gene>
    <name evidence="2" type="ORF">CPB84DRAFT_1742865</name>
</gene>
<organism evidence="2 3">
    <name type="scientific">Gymnopilus junonius</name>
    <name type="common">Spectacular rustgill mushroom</name>
    <name type="synonym">Gymnopilus spectabilis subsp. junonius</name>
    <dbReference type="NCBI Taxonomy" id="109634"/>
    <lineage>
        <taxon>Eukaryota</taxon>
        <taxon>Fungi</taxon>
        <taxon>Dikarya</taxon>
        <taxon>Basidiomycota</taxon>
        <taxon>Agaricomycotina</taxon>
        <taxon>Agaricomycetes</taxon>
        <taxon>Agaricomycetidae</taxon>
        <taxon>Agaricales</taxon>
        <taxon>Agaricineae</taxon>
        <taxon>Hymenogastraceae</taxon>
        <taxon>Gymnopilus</taxon>
    </lineage>
</organism>
<feature type="compositionally biased region" description="Polar residues" evidence="1">
    <location>
        <begin position="153"/>
        <end position="164"/>
    </location>
</feature>
<dbReference type="Proteomes" id="UP000724874">
    <property type="component" value="Unassembled WGS sequence"/>
</dbReference>
<protein>
    <submittedName>
        <fullName evidence="2">Uncharacterized protein</fullName>
    </submittedName>
</protein>